<dbReference type="Gene3D" id="3.40.630.30">
    <property type="match status" value="1"/>
</dbReference>
<comment type="caution">
    <text evidence="2">The sequence shown here is derived from an EMBL/GenBank/DDBJ whole genome shotgun (WGS) entry which is preliminary data.</text>
</comment>
<name>A0A494Z418_9BACI</name>
<dbReference type="PROSITE" id="PS51186">
    <property type="entry name" value="GNAT"/>
    <property type="match status" value="1"/>
</dbReference>
<keyword evidence="2" id="KW-0808">Transferase</keyword>
<accession>A0A494Z418</accession>
<proteinExistence type="predicted"/>
<gene>
    <name evidence="2" type="ORF">D8M05_05550</name>
</gene>
<protein>
    <submittedName>
        <fullName evidence="2">GNAT family N-acetyltransferase</fullName>
    </submittedName>
</protein>
<dbReference type="EMBL" id="RBZO01000006">
    <property type="protein sequence ID" value="RKQ17191.1"/>
    <property type="molecule type" value="Genomic_DNA"/>
</dbReference>
<dbReference type="CDD" id="cd04301">
    <property type="entry name" value="NAT_SF"/>
    <property type="match status" value="1"/>
</dbReference>
<keyword evidence="3" id="KW-1185">Reference proteome</keyword>
<dbReference type="Pfam" id="PF00583">
    <property type="entry name" value="Acetyltransf_1"/>
    <property type="match status" value="1"/>
</dbReference>
<dbReference type="InterPro" id="IPR016181">
    <property type="entry name" value="Acyl_CoA_acyltransferase"/>
</dbReference>
<dbReference type="AlphaFoldDB" id="A0A494Z418"/>
<dbReference type="Proteomes" id="UP000281813">
    <property type="component" value="Unassembled WGS sequence"/>
</dbReference>
<dbReference type="GO" id="GO:0016747">
    <property type="term" value="F:acyltransferase activity, transferring groups other than amino-acyl groups"/>
    <property type="evidence" value="ECO:0007669"/>
    <property type="project" value="InterPro"/>
</dbReference>
<feature type="domain" description="N-acetyltransferase" evidence="1">
    <location>
        <begin position="22"/>
        <end position="165"/>
    </location>
</feature>
<dbReference type="InterPro" id="IPR000182">
    <property type="entry name" value="GNAT_dom"/>
</dbReference>
<evidence type="ECO:0000313" key="3">
    <source>
        <dbReference type="Proteomes" id="UP000281813"/>
    </source>
</evidence>
<organism evidence="2 3">
    <name type="scientific">Oceanobacillus bengalensis</name>
    <dbReference type="NCBI Taxonomy" id="1435466"/>
    <lineage>
        <taxon>Bacteria</taxon>
        <taxon>Bacillati</taxon>
        <taxon>Bacillota</taxon>
        <taxon>Bacilli</taxon>
        <taxon>Bacillales</taxon>
        <taxon>Bacillaceae</taxon>
        <taxon>Oceanobacillus</taxon>
    </lineage>
</organism>
<dbReference type="SUPFAM" id="SSF55729">
    <property type="entry name" value="Acyl-CoA N-acyltransferases (Nat)"/>
    <property type="match status" value="1"/>
</dbReference>
<evidence type="ECO:0000259" key="1">
    <source>
        <dbReference type="PROSITE" id="PS51186"/>
    </source>
</evidence>
<reference evidence="2 3" key="1">
    <citation type="journal article" date="2015" name="Antonie Van Leeuwenhoek">
        <title>Oceanobacillus bengalensis sp. nov., a bacterium isolated from seawater of the Bay of Bengal.</title>
        <authorList>
            <person name="Yongchang O."/>
            <person name="Xiang W."/>
            <person name="Wang G."/>
        </authorList>
    </citation>
    <scope>NUCLEOTIDE SEQUENCE [LARGE SCALE GENOMIC DNA]</scope>
    <source>
        <strain evidence="2 3">MCCC 1K00260</strain>
    </source>
</reference>
<dbReference type="OrthoDB" id="69535at2"/>
<sequence length="166" mass="18815">MNITITKPETKHTKAIAKICATGWRQTVEGVLSENYQIENVHFWYNENKVYHDIKAGTYSHIALLHDEVVGVIGGGMTGENVGEIFVLYVDETLRYKGIGRLLLEALTKQQLESDATEQWVSVQEGNMRGIPFYEARGFVFQGKKTTVTETGEKQTSLRYNRQLAE</sequence>
<evidence type="ECO:0000313" key="2">
    <source>
        <dbReference type="EMBL" id="RKQ17191.1"/>
    </source>
</evidence>